<keyword evidence="1" id="KW-0472">Membrane</keyword>
<keyword evidence="4" id="KW-1185">Reference proteome</keyword>
<keyword evidence="1" id="KW-1133">Transmembrane helix</keyword>
<comment type="caution">
    <text evidence="3">The sequence shown here is derived from an EMBL/GenBank/DDBJ whole genome shotgun (WGS) entry which is preliminary data.</text>
</comment>
<reference evidence="3" key="2">
    <citation type="submission" date="2020-09" db="EMBL/GenBank/DDBJ databases">
        <authorList>
            <person name="Sun Q."/>
            <person name="Ohkuma M."/>
        </authorList>
    </citation>
    <scope>NUCLEOTIDE SEQUENCE</scope>
    <source>
        <strain evidence="3">JCM 12580</strain>
    </source>
</reference>
<dbReference type="Proteomes" id="UP000658382">
    <property type="component" value="Unassembled WGS sequence"/>
</dbReference>
<dbReference type="NCBIfam" id="TIGR02873">
    <property type="entry name" value="spore_ylxY"/>
    <property type="match status" value="1"/>
</dbReference>
<dbReference type="RefSeq" id="WP_188632413.1">
    <property type="nucleotide sequence ID" value="NZ_BMNQ01000014.1"/>
</dbReference>
<reference evidence="3" key="1">
    <citation type="journal article" date="2014" name="Int. J. Syst. Evol. Microbiol.">
        <title>Complete genome sequence of Corynebacterium casei LMG S-19264T (=DSM 44701T), isolated from a smear-ripened cheese.</title>
        <authorList>
            <consortium name="US DOE Joint Genome Institute (JGI-PGF)"/>
            <person name="Walter F."/>
            <person name="Albersmeier A."/>
            <person name="Kalinowski J."/>
            <person name="Ruckert C."/>
        </authorList>
    </citation>
    <scope>NUCLEOTIDE SEQUENCE</scope>
    <source>
        <strain evidence="3">JCM 12580</strain>
    </source>
</reference>
<organism evidence="3 4">
    <name type="scientific">Lentibacillus kapialis</name>
    <dbReference type="NCBI Taxonomy" id="340214"/>
    <lineage>
        <taxon>Bacteria</taxon>
        <taxon>Bacillati</taxon>
        <taxon>Bacillota</taxon>
        <taxon>Bacilli</taxon>
        <taxon>Bacillales</taxon>
        <taxon>Bacillaceae</taxon>
        <taxon>Lentibacillus</taxon>
    </lineage>
</organism>
<dbReference type="AlphaFoldDB" id="A0A917PUG8"/>
<accession>A0A917PUG8</accession>
<dbReference type="EMBL" id="BMNQ01000014">
    <property type="protein sequence ID" value="GGJ92849.1"/>
    <property type="molecule type" value="Genomic_DNA"/>
</dbReference>
<dbReference type="PANTHER" id="PTHR10587">
    <property type="entry name" value="GLYCOSYL TRANSFERASE-RELATED"/>
    <property type="match status" value="1"/>
</dbReference>
<dbReference type="PROSITE" id="PS51677">
    <property type="entry name" value="NODB"/>
    <property type="match status" value="1"/>
</dbReference>
<dbReference type="InterPro" id="IPR011330">
    <property type="entry name" value="Glyco_hydro/deAcase_b/a-brl"/>
</dbReference>
<dbReference type="CDD" id="cd10950">
    <property type="entry name" value="CE4_BsYlxY_like"/>
    <property type="match status" value="1"/>
</dbReference>
<evidence type="ECO:0000259" key="2">
    <source>
        <dbReference type="PROSITE" id="PS51677"/>
    </source>
</evidence>
<dbReference type="PANTHER" id="PTHR10587:SF80">
    <property type="entry name" value="CHITOOLIGOSACCHARIDE DEACETYLASE"/>
    <property type="match status" value="1"/>
</dbReference>
<evidence type="ECO:0000313" key="4">
    <source>
        <dbReference type="Proteomes" id="UP000658382"/>
    </source>
</evidence>
<evidence type="ECO:0000313" key="3">
    <source>
        <dbReference type="EMBL" id="GGJ92849.1"/>
    </source>
</evidence>
<dbReference type="Gene3D" id="3.20.20.370">
    <property type="entry name" value="Glycoside hydrolase/deacetylase"/>
    <property type="match status" value="1"/>
</dbReference>
<dbReference type="GO" id="GO:0005975">
    <property type="term" value="P:carbohydrate metabolic process"/>
    <property type="evidence" value="ECO:0007669"/>
    <property type="project" value="InterPro"/>
</dbReference>
<dbReference type="InterPro" id="IPR002509">
    <property type="entry name" value="NODB_dom"/>
</dbReference>
<dbReference type="InterPro" id="IPR050248">
    <property type="entry name" value="Polysacc_deacetylase_ArnD"/>
</dbReference>
<dbReference type="GO" id="GO:0016810">
    <property type="term" value="F:hydrolase activity, acting on carbon-nitrogen (but not peptide) bonds"/>
    <property type="evidence" value="ECO:0007669"/>
    <property type="project" value="InterPro"/>
</dbReference>
<dbReference type="GO" id="GO:0016020">
    <property type="term" value="C:membrane"/>
    <property type="evidence" value="ECO:0007669"/>
    <property type="project" value="TreeGrafter"/>
</dbReference>
<evidence type="ECO:0000256" key="1">
    <source>
        <dbReference type="SAM" id="Phobius"/>
    </source>
</evidence>
<keyword evidence="1" id="KW-0812">Transmembrane</keyword>
<sequence length="318" mass="36308">MYRYRSFVHVCVFILIVAVSFDYSYNPFEPNETETFFTLVDETAKTDDPLYKEIKEKSEEYEKEPKNAVIDKVWKKTPGLNGLEVDIEKSYEQMKKNETFDETLLVYEQNAPEVTMDDLPAAPIYRGNPGKDMVAFLINVSWGTEYIPSILSILKDHHVKATFFIEGKWAMENTDTVKMIHEQGHAIGNHAYNHPAMSRLSKQDMMEQIKRTNQIIEAITGETPKWFAPPSGDFNDQVVKVAAEQDMETILWTVDTIDWKNPSVSVMMNRVNDKIHPGATLLMHPTPSAEEGLDSMIGSIKKKGYKIGTLNTLLSSER</sequence>
<name>A0A917PUG8_9BACI</name>
<feature type="transmembrane region" description="Helical" evidence="1">
    <location>
        <begin position="7"/>
        <end position="25"/>
    </location>
</feature>
<dbReference type="SUPFAM" id="SSF88713">
    <property type="entry name" value="Glycoside hydrolase/deacetylase"/>
    <property type="match status" value="1"/>
</dbReference>
<dbReference type="Pfam" id="PF01522">
    <property type="entry name" value="Polysacc_deac_1"/>
    <property type="match status" value="1"/>
</dbReference>
<dbReference type="InterPro" id="IPR014228">
    <property type="entry name" value="Spore_polysacc_deacetyl_YlxY"/>
</dbReference>
<proteinExistence type="predicted"/>
<feature type="domain" description="NodB homology" evidence="2">
    <location>
        <begin position="132"/>
        <end position="308"/>
    </location>
</feature>
<gene>
    <name evidence="3" type="primary">ylxY</name>
    <name evidence="3" type="ORF">GCM10007063_14290</name>
</gene>
<protein>
    <recommendedName>
        <fullName evidence="2">NodB homology domain-containing protein</fullName>
    </recommendedName>
</protein>